<dbReference type="AlphaFoldDB" id="A0A9C6X7K3"/>
<evidence type="ECO:0000313" key="2">
    <source>
        <dbReference type="RefSeq" id="XP_052130569.1"/>
    </source>
</evidence>
<gene>
    <name evidence="2" type="primary">LOC113207946</name>
</gene>
<sequence>MLIPGACAGLTIFIDHVNRRKIVMNTFYNMALEYLYVRAQIAGIVRRSAPVDTIAFMVINAMLLSLLHKESTKKKKTPVFWFFIPESERIEINTSTQKTCPVPHKETCWRSALQATTKYSALAGALQALRVVMAKGSTIANDPTTFFREFCSKRTGAGILSVGGYVFLYKVARCALALRYGSDNYQHSAIAGLAAGTAFWLQPNTTILTSALIATIRLLLDYLPRQLKALREWPMPEVLFALCNGILFHARCMDMAHCPRFVIHMMDTATRNRSNTIYNTYLKLINSVQLKT</sequence>
<dbReference type="Proteomes" id="UP000504606">
    <property type="component" value="Unplaced"/>
</dbReference>
<organism evidence="1 2">
    <name type="scientific">Frankliniella occidentalis</name>
    <name type="common">Western flower thrips</name>
    <name type="synonym">Euthrips occidentalis</name>
    <dbReference type="NCBI Taxonomy" id="133901"/>
    <lineage>
        <taxon>Eukaryota</taxon>
        <taxon>Metazoa</taxon>
        <taxon>Ecdysozoa</taxon>
        <taxon>Arthropoda</taxon>
        <taxon>Hexapoda</taxon>
        <taxon>Insecta</taxon>
        <taxon>Pterygota</taxon>
        <taxon>Neoptera</taxon>
        <taxon>Paraneoptera</taxon>
        <taxon>Thysanoptera</taxon>
        <taxon>Terebrantia</taxon>
        <taxon>Thripoidea</taxon>
        <taxon>Thripidae</taxon>
        <taxon>Frankliniella</taxon>
    </lineage>
</organism>
<protein>
    <submittedName>
        <fullName evidence="2">Uncharacterized protein LOC113207946</fullName>
    </submittedName>
</protein>
<dbReference type="OrthoDB" id="291792at2759"/>
<dbReference type="KEGG" id="foc:113207946"/>
<keyword evidence="1" id="KW-1185">Reference proteome</keyword>
<evidence type="ECO:0000313" key="1">
    <source>
        <dbReference type="Proteomes" id="UP000504606"/>
    </source>
</evidence>
<proteinExistence type="predicted"/>
<dbReference type="GeneID" id="113207946"/>
<name>A0A9C6X7K3_FRAOC</name>
<accession>A0A9C6X7K3</accession>
<reference evidence="2" key="1">
    <citation type="submission" date="2025-08" db="UniProtKB">
        <authorList>
            <consortium name="RefSeq"/>
        </authorList>
    </citation>
    <scope>IDENTIFICATION</scope>
    <source>
        <tissue evidence="2">Whole organism</tissue>
    </source>
</reference>
<dbReference type="RefSeq" id="XP_052130569.1">
    <property type="nucleotide sequence ID" value="XM_052274609.1"/>
</dbReference>